<sequence>MTTLLKKFIPRTKFPNYRVALTDFKGHHAKALAKLDQIAPQLDLVFELRDARAPISTKNVLLDRSLSHKPKIILYSKKDLAKSDIKLLNKWHKDEKFMLISCKSRSDATKIIDIAKLHYQQMNPPPPLGMRMIITGMPNVGKSTLVNTLRAVGMGSTAKVAQTGGQPGITRATSNIIRICEEPPILLYDTPGVFLPRVENSQRMIVLSLVGAVSTHIVDPVIQADYLLFLCNLQNPNLYSRYLKHPSNEVYTLLSKVAKRNNMYNYRLKSYDEKNAAIHFVQMFRNGKLGGKVKFDVETIVKDDIFNYQEYNKQETQRLEEMDIVLNRAKPKDRNTEEDKIARRVNKLF</sequence>
<protein>
    <recommendedName>
        <fullName evidence="3">G domain-containing protein</fullName>
    </recommendedName>
</protein>
<dbReference type="Proteomes" id="UP000094112">
    <property type="component" value="Unassembled WGS sequence"/>
</dbReference>
<dbReference type="InterPro" id="IPR027417">
    <property type="entry name" value="P-loop_NTPase"/>
</dbReference>
<dbReference type="Gene3D" id="1.10.1580.10">
    <property type="match status" value="1"/>
</dbReference>
<dbReference type="SUPFAM" id="SSF52540">
    <property type="entry name" value="P-loop containing nucleoside triphosphate hydrolases"/>
    <property type="match status" value="1"/>
</dbReference>
<dbReference type="PANTHER" id="PTHR45782">
    <property type="entry name" value="MITOCHONDRIAL RIBOSOME-ASSOCIATED GTPASE 1"/>
    <property type="match status" value="1"/>
</dbReference>
<feature type="domain" description="G" evidence="3">
    <location>
        <begin position="132"/>
        <end position="235"/>
    </location>
</feature>
<dbReference type="EMBL" id="KV454212">
    <property type="protein sequence ID" value="ODQ57997.1"/>
    <property type="molecule type" value="Genomic_DNA"/>
</dbReference>
<keyword evidence="1" id="KW-0547">Nucleotide-binding</keyword>
<keyword evidence="2" id="KW-0342">GTP-binding</keyword>
<dbReference type="OrthoDB" id="269151at2759"/>
<dbReference type="AlphaFoldDB" id="A0A1E3NZH1"/>
<evidence type="ECO:0000259" key="3">
    <source>
        <dbReference type="Pfam" id="PF01926"/>
    </source>
</evidence>
<dbReference type="RefSeq" id="XP_019037204.1">
    <property type="nucleotide sequence ID" value="XM_019186485.1"/>
</dbReference>
<dbReference type="InterPro" id="IPR023179">
    <property type="entry name" value="GTP-bd_ortho_bundle_sf"/>
</dbReference>
<dbReference type="PANTHER" id="PTHR45782:SF4">
    <property type="entry name" value="MITOCHONDRIAL RIBOSOME-ASSOCIATED GTPASE 1"/>
    <property type="match status" value="1"/>
</dbReference>
<name>A0A1E3NZH1_WICAA</name>
<dbReference type="GO" id="GO:0003924">
    <property type="term" value="F:GTPase activity"/>
    <property type="evidence" value="ECO:0007669"/>
    <property type="project" value="TreeGrafter"/>
</dbReference>
<dbReference type="GO" id="GO:0032543">
    <property type="term" value="P:mitochondrial translation"/>
    <property type="evidence" value="ECO:0007669"/>
    <property type="project" value="TreeGrafter"/>
</dbReference>
<dbReference type="GeneID" id="30203731"/>
<evidence type="ECO:0000313" key="4">
    <source>
        <dbReference type="EMBL" id="ODQ57997.1"/>
    </source>
</evidence>
<evidence type="ECO:0000256" key="2">
    <source>
        <dbReference type="ARBA" id="ARBA00023134"/>
    </source>
</evidence>
<gene>
    <name evidence="4" type="ORF">WICANDRAFT_95182</name>
</gene>
<dbReference type="GO" id="GO:0005739">
    <property type="term" value="C:mitochondrion"/>
    <property type="evidence" value="ECO:0007669"/>
    <property type="project" value="TreeGrafter"/>
</dbReference>
<organism evidence="4 5">
    <name type="scientific">Wickerhamomyces anomalus (strain ATCC 58044 / CBS 1984 / NCYC 433 / NRRL Y-366-8)</name>
    <name type="common">Yeast</name>
    <name type="synonym">Hansenula anomala</name>
    <dbReference type="NCBI Taxonomy" id="683960"/>
    <lineage>
        <taxon>Eukaryota</taxon>
        <taxon>Fungi</taxon>
        <taxon>Dikarya</taxon>
        <taxon>Ascomycota</taxon>
        <taxon>Saccharomycotina</taxon>
        <taxon>Saccharomycetes</taxon>
        <taxon>Phaffomycetales</taxon>
        <taxon>Wickerhamomycetaceae</taxon>
        <taxon>Wickerhamomyces</taxon>
    </lineage>
</organism>
<dbReference type="STRING" id="683960.A0A1E3NZH1"/>
<dbReference type="CDD" id="cd01856">
    <property type="entry name" value="YlqF"/>
    <property type="match status" value="1"/>
</dbReference>
<proteinExistence type="predicted"/>
<dbReference type="Gene3D" id="3.40.50.300">
    <property type="entry name" value="P-loop containing nucleotide triphosphate hydrolases"/>
    <property type="match status" value="1"/>
</dbReference>
<evidence type="ECO:0000256" key="1">
    <source>
        <dbReference type="ARBA" id="ARBA00022741"/>
    </source>
</evidence>
<dbReference type="Pfam" id="PF01926">
    <property type="entry name" value="MMR_HSR1"/>
    <property type="match status" value="1"/>
</dbReference>
<dbReference type="InterPro" id="IPR006073">
    <property type="entry name" value="GTP-bd"/>
</dbReference>
<keyword evidence="5" id="KW-1185">Reference proteome</keyword>
<accession>A0A1E3NZH1</accession>
<evidence type="ECO:0000313" key="5">
    <source>
        <dbReference type="Proteomes" id="UP000094112"/>
    </source>
</evidence>
<dbReference type="GO" id="GO:0005525">
    <property type="term" value="F:GTP binding"/>
    <property type="evidence" value="ECO:0007669"/>
    <property type="project" value="UniProtKB-KW"/>
</dbReference>
<reference evidence="4 5" key="1">
    <citation type="journal article" date="2016" name="Proc. Natl. Acad. Sci. U.S.A.">
        <title>Comparative genomics of biotechnologically important yeasts.</title>
        <authorList>
            <person name="Riley R."/>
            <person name="Haridas S."/>
            <person name="Wolfe K.H."/>
            <person name="Lopes M.R."/>
            <person name="Hittinger C.T."/>
            <person name="Goeker M."/>
            <person name="Salamov A.A."/>
            <person name="Wisecaver J.H."/>
            <person name="Long T.M."/>
            <person name="Calvey C.H."/>
            <person name="Aerts A.L."/>
            <person name="Barry K.W."/>
            <person name="Choi C."/>
            <person name="Clum A."/>
            <person name="Coughlan A.Y."/>
            <person name="Deshpande S."/>
            <person name="Douglass A.P."/>
            <person name="Hanson S.J."/>
            <person name="Klenk H.-P."/>
            <person name="LaButti K.M."/>
            <person name="Lapidus A."/>
            <person name="Lindquist E.A."/>
            <person name="Lipzen A.M."/>
            <person name="Meier-Kolthoff J.P."/>
            <person name="Ohm R.A."/>
            <person name="Otillar R.P."/>
            <person name="Pangilinan J.L."/>
            <person name="Peng Y."/>
            <person name="Rokas A."/>
            <person name="Rosa C.A."/>
            <person name="Scheuner C."/>
            <person name="Sibirny A.A."/>
            <person name="Slot J.C."/>
            <person name="Stielow J.B."/>
            <person name="Sun H."/>
            <person name="Kurtzman C.P."/>
            <person name="Blackwell M."/>
            <person name="Grigoriev I.V."/>
            <person name="Jeffries T.W."/>
        </authorList>
    </citation>
    <scope>NUCLEOTIDE SEQUENCE [LARGE SCALE GENOMIC DNA]</scope>
    <source>
        <strain evidence="5">ATCC 58044 / CBS 1984 / NCYC 433 / NRRL Y-366-8</strain>
    </source>
</reference>